<dbReference type="GO" id="GO:0055129">
    <property type="term" value="P:L-proline biosynthetic process"/>
    <property type="evidence" value="ECO:0007669"/>
    <property type="project" value="UniProtKB-UniRule"/>
</dbReference>
<dbReference type="Gene3D" id="3.40.605.10">
    <property type="entry name" value="Aldehyde Dehydrogenase, Chain A, domain 1"/>
    <property type="match status" value="1"/>
</dbReference>
<dbReference type="AlphaFoldDB" id="A0A9E2P332"/>
<dbReference type="InterPro" id="IPR016161">
    <property type="entry name" value="Ald_DH/histidinol_DH"/>
</dbReference>
<comment type="similarity">
    <text evidence="7">Belongs to the gamma-glutamyl phosphate reductase family.</text>
</comment>
<dbReference type="InterPro" id="IPR012134">
    <property type="entry name" value="Glu-5-SA_DH"/>
</dbReference>
<evidence type="ECO:0000256" key="3">
    <source>
        <dbReference type="ARBA" id="ARBA00022650"/>
    </source>
</evidence>
<sequence length="414" mass="45341">MDLKEQFLRAKAASRMLLSWSETKINEVLRAVADRTELCASSILEANARDLARMDRRDPRYDRLMLTSERIAAIAADMRQVACLPSPLGHEQVRRTLPNGLVLRRVSVPFGVIGVIYEARPNVSLDVFSLCLKAGSACVLKGGSDASATNEAIVALIRQTLTDMRLCPDVVTLLPSGHEAAEALFEAQGLVDVLIPRGSAGLIRTVREKARIPVIETGAGVCHAYIDASANPEMAAAIINNAKTRRVSVCNALDCVLMHRDFGQVAEICRLLSEKKVIIYADARSYSLLSLYYPLDLLCHATPEHDGCEFLSYALCWKTVDSLDEALEYISRYGSGHSECVITEDESIASRFEQLVDAACVYVNAPTSFTDGAQFGMGAEIGISTQKLHARGPMALEEMTTYKWLIRGNGQTRP</sequence>
<feature type="domain" description="Aldehyde dehydrogenase" evidence="8">
    <location>
        <begin position="11"/>
        <end position="261"/>
    </location>
</feature>
<keyword evidence="3 7" id="KW-0641">Proline biosynthesis</keyword>
<dbReference type="PANTHER" id="PTHR11063">
    <property type="entry name" value="GLUTAMATE SEMIALDEHYDE DEHYDROGENASE"/>
    <property type="match status" value="1"/>
</dbReference>
<comment type="catalytic activity">
    <reaction evidence="6 7">
        <text>L-glutamate 5-semialdehyde + phosphate + NADP(+) = L-glutamyl 5-phosphate + NADPH + H(+)</text>
        <dbReference type="Rhea" id="RHEA:19541"/>
        <dbReference type="ChEBI" id="CHEBI:15378"/>
        <dbReference type="ChEBI" id="CHEBI:43474"/>
        <dbReference type="ChEBI" id="CHEBI:57783"/>
        <dbReference type="ChEBI" id="CHEBI:58066"/>
        <dbReference type="ChEBI" id="CHEBI:58274"/>
        <dbReference type="ChEBI" id="CHEBI:58349"/>
        <dbReference type="EC" id="1.2.1.41"/>
    </reaction>
</comment>
<evidence type="ECO:0000259" key="8">
    <source>
        <dbReference type="Pfam" id="PF00171"/>
    </source>
</evidence>
<dbReference type="PROSITE" id="PS01223">
    <property type="entry name" value="PROA"/>
    <property type="match status" value="1"/>
</dbReference>
<evidence type="ECO:0000256" key="5">
    <source>
        <dbReference type="ARBA" id="ARBA00023002"/>
    </source>
</evidence>
<accession>A0A9E2P332</accession>
<proteinExistence type="inferred from homology"/>
<evidence type="ECO:0000313" key="10">
    <source>
        <dbReference type="Proteomes" id="UP000823865"/>
    </source>
</evidence>
<comment type="subcellular location">
    <subcellularLocation>
        <location evidence="7">Cytoplasm</location>
    </subcellularLocation>
</comment>
<comment type="caution">
    <text evidence="9">The sequence shown here is derived from an EMBL/GenBank/DDBJ whole genome shotgun (WGS) entry which is preliminary data.</text>
</comment>
<evidence type="ECO:0000256" key="6">
    <source>
        <dbReference type="ARBA" id="ARBA00049024"/>
    </source>
</evidence>
<organism evidence="9 10">
    <name type="scientific">Candidatus Paraprevotella stercoravium</name>
    <dbReference type="NCBI Taxonomy" id="2838725"/>
    <lineage>
        <taxon>Bacteria</taxon>
        <taxon>Pseudomonadati</taxon>
        <taxon>Bacteroidota</taxon>
        <taxon>Bacteroidia</taxon>
        <taxon>Bacteroidales</taxon>
        <taxon>Prevotellaceae</taxon>
        <taxon>Paraprevotella</taxon>
    </lineage>
</organism>
<name>A0A9E2P332_9BACT</name>
<dbReference type="NCBIfam" id="NF001221">
    <property type="entry name" value="PRK00197.1"/>
    <property type="match status" value="1"/>
</dbReference>
<dbReference type="HAMAP" id="MF_00412">
    <property type="entry name" value="ProA"/>
    <property type="match status" value="1"/>
</dbReference>
<dbReference type="EC" id="1.2.1.41" evidence="7"/>
<dbReference type="InterPro" id="IPR000965">
    <property type="entry name" value="GPR_dom"/>
</dbReference>
<comment type="pathway">
    <text evidence="1 7">Amino-acid biosynthesis; L-proline biosynthesis; L-glutamate 5-semialdehyde from L-glutamate: step 2/2.</text>
</comment>
<reference evidence="9" key="2">
    <citation type="submission" date="2021-04" db="EMBL/GenBank/DDBJ databases">
        <authorList>
            <person name="Gilroy R."/>
        </authorList>
    </citation>
    <scope>NUCLEOTIDE SEQUENCE</scope>
    <source>
        <strain evidence="9">G3-2149</strain>
    </source>
</reference>
<keyword evidence="2 7" id="KW-0028">Amino-acid biosynthesis</keyword>
<dbReference type="InterPro" id="IPR016163">
    <property type="entry name" value="Ald_DH_C"/>
</dbReference>
<dbReference type="InterPro" id="IPR015590">
    <property type="entry name" value="Aldehyde_DH_dom"/>
</dbReference>
<keyword evidence="7" id="KW-0963">Cytoplasm</keyword>
<dbReference type="SUPFAM" id="SSF53720">
    <property type="entry name" value="ALDH-like"/>
    <property type="match status" value="1"/>
</dbReference>
<dbReference type="NCBIfam" id="TIGR00407">
    <property type="entry name" value="proA"/>
    <property type="match status" value="1"/>
</dbReference>
<reference evidence="9" key="1">
    <citation type="journal article" date="2021" name="PeerJ">
        <title>Extensive microbial diversity within the chicken gut microbiome revealed by metagenomics and culture.</title>
        <authorList>
            <person name="Gilroy R."/>
            <person name="Ravi A."/>
            <person name="Getino M."/>
            <person name="Pursley I."/>
            <person name="Horton D.L."/>
            <person name="Alikhan N.F."/>
            <person name="Baker D."/>
            <person name="Gharbi K."/>
            <person name="Hall N."/>
            <person name="Watson M."/>
            <person name="Adriaenssens E.M."/>
            <person name="Foster-Nyarko E."/>
            <person name="Jarju S."/>
            <person name="Secka A."/>
            <person name="Antonio M."/>
            <person name="Oren A."/>
            <person name="Chaudhuri R.R."/>
            <person name="La Ragione R."/>
            <person name="Hildebrand F."/>
            <person name="Pallen M.J."/>
        </authorList>
    </citation>
    <scope>NUCLEOTIDE SEQUENCE</scope>
    <source>
        <strain evidence="9">G3-2149</strain>
    </source>
</reference>
<dbReference type="GO" id="GO:0004350">
    <property type="term" value="F:glutamate-5-semialdehyde dehydrogenase activity"/>
    <property type="evidence" value="ECO:0007669"/>
    <property type="project" value="UniProtKB-UniRule"/>
</dbReference>
<dbReference type="PIRSF" id="PIRSF000151">
    <property type="entry name" value="GPR"/>
    <property type="match status" value="1"/>
</dbReference>
<evidence type="ECO:0000256" key="2">
    <source>
        <dbReference type="ARBA" id="ARBA00022605"/>
    </source>
</evidence>
<evidence type="ECO:0000256" key="7">
    <source>
        <dbReference type="HAMAP-Rule" id="MF_00412"/>
    </source>
</evidence>
<evidence type="ECO:0000313" key="9">
    <source>
        <dbReference type="EMBL" id="MBU3854346.1"/>
    </source>
</evidence>
<evidence type="ECO:0000256" key="1">
    <source>
        <dbReference type="ARBA" id="ARBA00004985"/>
    </source>
</evidence>
<dbReference type="PANTHER" id="PTHR11063:SF8">
    <property type="entry name" value="DELTA-1-PYRROLINE-5-CARBOXYLATE SYNTHASE"/>
    <property type="match status" value="1"/>
</dbReference>
<evidence type="ECO:0000256" key="4">
    <source>
        <dbReference type="ARBA" id="ARBA00022857"/>
    </source>
</evidence>
<gene>
    <name evidence="7" type="primary">proA</name>
    <name evidence="9" type="ORF">H9789_11140</name>
</gene>
<dbReference type="GO" id="GO:0005737">
    <property type="term" value="C:cytoplasm"/>
    <property type="evidence" value="ECO:0007669"/>
    <property type="project" value="UniProtKB-SubCell"/>
</dbReference>
<comment type="function">
    <text evidence="7">Catalyzes the NADPH-dependent reduction of L-glutamate 5-phosphate into L-glutamate 5-semialdehyde and phosphate. The product spontaneously undergoes cyclization to form 1-pyrroline-5-carboxylate.</text>
</comment>
<dbReference type="InterPro" id="IPR016162">
    <property type="entry name" value="Ald_DH_N"/>
</dbReference>
<dbReference type="Pfam" id="PF00171">
    <property type="entry name" value="Aldedh"/>
    <property type="match status" value="1"/>
</dbReference>
<protein>
    <recommendedName>
        <fullName evidence="7">Gamma-glutamyl phosphate reductase</fullName>
        <shortName evidence="7">GPR</shortName>
        <ecNumber evidence="7">1.2.1.41</ecNumber>
    </recommendedName>
    <alternativeName>
        <fullName evidence="7">Glutamate-5-semialdehyde dehydrogenase</fullName>
    </alternativeName>
    <alternativeName>
        <fullName evidence="7">Glutamyl-gamma-semialdehyde dehydrogenase</fullName>
        <shortName evidence="7">GSA dehydrogenase</shortName>
    </alternativeName>
</protein>
<dbReference type="Proteomes" id="UP000823865">
    <property type="component" value="Unassembled WGS sequence"/>
</dbReference>
<dbReference type="Gene3D" id="3.40.309.10">
    <property type="entry name" value="Aldehyde Dehydrogenase, Chain A, domain 2"/>
    <property type="match status" value="1"/>
</dbReference>
<dbReference type="EMBL" id="JAHLFU010000226">
    <property type="protein sequence ID" value="MBU3854346.1"/>
    <property type="molecule type" value="Genomic_DNA"/>
</dbReference>
<dbReference type="GO" id="GO:0050661">
    <property type="term" value="F:NADP binding"/>
    <property type="evidence" value="ECO:0007669"/>
    <property type="project" value="InterPro"/>
</dbReference>
<dbReference type="CDD" id="cd07079">
    <property type="entry name" value="ALDH_F18-19_ProA-GPR"/>
    <property type="match status" value="1"/>
</dbReference>
<dbReference type="InterPro" id="IPR020593">
    <property type="entry name" value="G-glutamylP_reductase_CS"/>
</dbReference>
<keyword evidence="4 7" id="KW-0521">NADP</keyword>
<keyword evidence="5 7" id="KW-0560">Oxidoreductase</keyword>